<dbReference type="AlphaFoldDB" id="A0A5R9J1L3"/>
<dbReference type="EMBL" id="VCDI01000011">
    <property type="protein sequence ID" value="TLU70743.1"/>
    <property type="molecule type" value="Genomic_DNA"/>
</dbReference>
<keyword evidence="1" id="KW-0732">Signal</keyword>
<evidence type="ECO:0000313" key="2">
    <source>
        <dbReference type="EMBL" id="TLU70743.1"/>
    </source>
</evidence>
<dbReference type="RefSeq" id="WP_138327903.1">
    <property type="nucleotide sequence ID" value="NZ_VCDI01000011.1"/>
</dbReference>
<feature type="signal peptide" evidence="1">
    <location>
        <begin position="1"/>
        <end position="27"/>
    </location>
</feature>
<dbReference type="OrthoDB" id="9808254at2"/>
<dbReference type="Pfam" id="PF06764">
    <property type="entry name" value="DUF1223"/>
    <property type="match status" value="1"/>
</dbReference>
<proteinExistence type="predicted"/>
<dbReference type="PANTHER" id="PTHR36057">
    <property type="match status" value="1"/>
</dbReference>
<sequence>MIAATNSWLSGLVPVLALFALAPAARAADAAHPTVIELFQSQGCSSCPPANANVMALANRPDLLTLSWQVTYWDSLGWKDTFAQPAFTQRQYDYARVFNRDNVFTPEVVVNGRSDVVGNDREELAALVRSADRGTGGPAISSTAGNLEISGAAPPTPSHVLLVRYDPSIQQIPIRRGENGGRTLPHRNVVRQVADLGAWAGGTVHYRLPTATNLHLRSIVLVQTAVAGPILAAARV</sequence>
<dbReference type="InterPro" id="IPR010634">
    <property type="entry name" value="DUF1223"/>
</dbReference>
<accession>A0A5R9J1L3</accession>
<reference evidence="2 3" key="1">
    <citation type="submission" date="2019-05" db="EMBL/GenBank/DDBJ databases">
        <authorList>
            <person name="Pankratov T."/>
            <person name="Grouzdev D."/>
        </authorList>
    </citation>
    <scope>NUCLEOTIDE SEQUENCE [LARGE SCALE GENOMIC DNA]</scope>
    <source>
        <strain evidence="2 3">KEBCLARHB70R</strain>
    </source>
</reference>
<gene>
    <name evidence="2" type="ORF">FE263_20480</name>
</gene>
<protein>
    <submittedName>
        <fullName evidence="2">DUF1223 domain-containing protein</fullName>
    </submittedName>
</protein>
<dbReference type="Proteomes" id="UP000305654">
    <property type="component" value="Unassembled WGS sequence"/>
</dbReference>
<feature type="chain" id="PRO_5024358824" evidence="1">
    <location>
        <begin position="28"/>
        <end position="236"/>
    </location>
</feature>
<organism evidence="2 3">
    <name type="scientific">Lichenicoccus roseus</name>
    <dbReference type="NCBI Taxonomy" id="2683649"/>
    <lineage>
        <taxon>Bacteria</taxon>
        <taxon>Pseudomonadati</taxon>
        <taxon>Pseudomonadota</taxon>
        <taxon>Alphaproteobacteria</taxon>
        <taxon>Acetobacterales</taxon>
        <taxon>Acetobacteraceae</taxon>
        <taxon>Lichenicoccus</taxon>
    </lineage>
</organism>
<dbReference type="PANTHER" id="PTHR36057:SF1">
    <property type="entry name" value="LIPOPROTEIN LIPID ATTACHMENT SITE-LIKE PROTEIN, PUTATIVE (DUF1223)-RELATED"/>
    <property type="match status" value="1"/>
</dbReference>
<evidence type="ECO:0000256" key="1">
    <source>
        <dbReference type="SAM" id="SignalP"/>
    </source>
</evidence>
<comment type="caution">
    <text evidence="2">The sequence shown here is derived from an EMBL/GenBank/DDBJ whole genome shotgun (WGS) entry which is preliminary data.</text>
</comment>
<dbReference type="InterPro" id="IPR036249">
    <property type="entry name" value="Thioredoxin-like_sf"/>
</dbReference>
<dbReference type="SUPFAM" id="SSF52833">
    <property type="entry name" value="Thioredoxin-like"/>
    <property type="match status" value="1"/>
</dbReference>
<keyword evidence="3" id="KW-1185">Reference proteome</keyword>
<name>A0A5R9J1L3_9PROT</name>
<evidence type="ECO:0000313" key="3">
    <source>
        <dbReference type="Proteomes" id="UP000305654"/>
    </source>
</evidence>